<gene>
    <name evidence="1" type="ORF">Afil01_10740</name>
</gene>
<comment type="caution">
    <text evidence="1">The sequence shown here is derived from an EMBL/GenBank/DDBJ whole genome shotgun (WGS) entry which is preliminary data.</text>
</comment>
<dbReference type="EMBL" id="BSTX01000001">
    <property type="protein sequence ID" value="GLZ76267.1"/>
    <property type="molecule type" value="Genomic_DNA"/>
</dbReference>
<evidence type="ECO:0000313" key="2">
    <source>
        <dbReference type="Proteomes" id="UP001165079"/>
    </source>
</evidence>
<dbReference type="RefSeq" id="WP_285661450.1">
    <property type="nucleotide sequence ID" value="NZ_BSTX01000001.1"/>
</dbReference>
<protein>
    <submittedName>
        <fullName evidence="1">Uncharacterized protein</fullName>
    </submittedName>
</protein>
<dbReference type="AlphaFoldDB" id="A0A9W6W1U0"/>
<organism evidence="1 2">
    <name type="scientific">Actinorhabdospora filicis</name>
    <dbReference type="NCBI Taxonomy" id="1785913"/>
    <lineage>
        <taxon>Bacteria</taxon>
        <taxon>Bacillati</taxon>
        <taxon>Actinomycetota</taxon>
        <taxon>Actinomycetes</taxon>
        <taxon>Micromonosporales</taxon>
        <taxon>Micromonosporaceae</taxon>
        <taxon>Actinorhabdospora</taxon>
    </lineage>
</organism>
<proteinExistence type="predicted"/>
<dbReference type="Proteomes" id="UP001165079">
    <property type="component" value="Unassembled WGS sequence"/>
</dbReference>
<sequence length="57" mass="6148">MSRLVRRLADATLDRLVPRSHAGACPSCQTYPHACPGGYDRVCCYHGSHCNPSCGCP</sequence>
<reference evidence="1" key="1">
    <citation type="submission" date="2023-03" db="EMBL/GenBank/DDBJ databases">
        <title>Actinorhabdospora filicis NBRC 111898.</title>
        <authorList>
            <person name="Ichikawa N."/>
            <person name="Sato H."/>
            <person name="Tonouchi N."/>
        </authorList>
    </citation>
    <scope>NUCLEOTIDE SEQUENCE</scope>
    <source>
        <strain evidence="1">NBRC 111898</strain>
    </source>
</reference>
<accession>A0A9W6W1U0</accession>
<keyword evidence="2" id="KW-1185">Reference proteome</keyword>
<name>A0A9W6W1U0_9ACTN</name>
<evidence type="ECO:0000313" key="1">
    <source>
        <dbReference type="EMBL" id="GLZ76267.1"/>
    </source>
</evidence>